<dbReference type="EMBL" id="JADQTO010000001">
    <property type="protein sequence ID" value="MBG0560153.1"/>
    <property type="molecule type" value="Genomic_DNA"/>
</dbReference>
<dbReference type="CDD" id="cd16917">
    <property type="entry name" value="HATPase_UhpB-NarQ-NarX-like"/>
    <property type="match status" value="1"/>
</dbReference>
<keyword evidence="9" id="KW-1133">Transmembrane helix</keyword>
<evidence type="ECO:0000256" key="7">
    <source>
        <dbReference type="ARBA" id="ARBA00022840"/>
    </source>
</evidence>
<organism evidence="12 13">
    <name type="scientific">Actinoplanes aureus</name>
    <dbReference type="NCBI Taxonomy" id="2792083"/>
    <lineage>
        <taxon>Bacteria</taxon>
        <taxon>Bacillati</taxon>
        <taxon>Actinomycetota</taxon>
        <taxon>Actinomycetes</taxon>
        <taxon>Micromonosporales</taxon>
        <taxon>Micromonosporaceae</taxon>
        <taxon>Actinoplanes</taxon>
    </lineage>
</organism>
<evidence type="ECO:0000259" key="10">
    <source>
        <dbReference type="Pfam" id="PF02518"/>
    </source>
</evidence>
<dbReference type="InterPro" id="IPR050482">
    <property type="entry name" value="Sensor_HK_TwoCompSys"/>
</dbReference>
<evidence type="ECO:0000256" key="1">
    <source>
        <dbReference type="ARBA" id="ARBA00000085"/>
    </source>
</evidence>
<keyword evidence="8" id="KW-0902">Two-component regulatory system</keyword>
<dbReference type="AlphaFoldDB" id="A0A931C487"/>
<evidence type="ECO:0000313" key="12">
    <source>
        <dbReference type="EMBL" id="MBG0560153.1"/>
    </source>
</evidence>
<evidence type="ECO:0000256" key="3">
    <source>
        <dbReference type="ARBA" id="ARBA00022553"/>
    </source>
</evidence>
<dbReference type="InterPro" id="IPR011712">
    <property type="entry name" value="Sig_transdc_His_kin_sub3_dim/P"/>
</dbReference>
<keyword evidence="9" id="KW-0812">Transmembrane</keyword>
<dbReference type="Pfam" id="PF07730">
    <property type="entry name" value="HisKA_3"/>
    <property type="match status" value="1"/>
</dbReference>
<sequence length="361" mass="37975">MRRWMTDVGPAVLAFALATARVAVAPVLPADRAPDTLAYALVAAMALALLLRRRLPALTLAAVGALFITYHVLRYPGGAPAVPVWIALYSVAVAPHRRLGLTFAGALVLLDAHSRMAVSGVGPLDATLDGSTGIFLAALLLGEVVRGRRARLAMADAEREHQLTQERIRIARELHDVTAHTLAVVAVQAGVAAEIQRDDPEGARAALETVRQAARDAMAELRAAVGVLRDGSREQPLTDRPAAPAPTLDRLPELVADTGAVLIREGSPRRLPRAVEATAYRILQEAVANAVRHSGAGHIEVRVGYQPDGLSLAVDDDGRGGGGPPGNGLRGMVERARGLGGWLRAGPRGEGGFEVRGWLPG</sequence>
<keyword evidence="5" id="KW-0547">Nucleotide-binding</keyword>
<evidence type="ECO:0000256" key="2">
    <source>
        <dbReference type="ARBA" id="ARBA00012438"/>
    </source>
</evidence>
<comment type="catalytic activity">
    <reaction evidence="1">
        <text>ATP + protein L-histidine = ADP + protein N-phospho-L-histidine.</text>
        <dbReference type="EC" id="2.7.13.3"/>
    </reaction>
</comment>
<evidence type="ECO:0000256" key="4">
    <source>
        <dbReference type="ARBA" id="ARBA00022679"/>
    </source>
</evidence>
<comment type="caution">
    <text evidence="12">The sequence shown here is derived from an EMBL/GenBank/DDBJ whole genome shotgun (WGS) entry which is preliminary data.</text>
</comment>
<dbReference type="EC" id="2.7.13.3" evidence="2"/>
<dbReference type="PANTHER" id="PTHR24421:SF10">
    <property type="entry name" value="NITRATE_NITRITE SENSOR PROTEIN NARQ"/>
    <property type="match status" value="1"/>
</dbReference>
<gene>
    <name evidence="12" type="ORF">I4J89_01560</name>
</gene>
<feature type="domain" description="Histidine kinase/HSP90-like ATPase" evidence="10">
    <location>
        <begin position="276"/>
        <end position="320"/>
    </location>
</feature>
<dbReference type="SUPFAM" id="SSF55874">
    <property type="entry name" value="ATPase domain of HSP90 chaperone/DNA topoisomerase II/histidine kinase"/>
    <property type="match status" value="1"/>
</dbReference>
<evidence type="ECO:0000256" key="9">
    <source>
        <dbReference type="SAM" id="Phobius"/>
    </source>
</evidence>
<evidence type="ECO:0000259" key="11">
    <source>
        <dbReference type="Pfam" id="PF07730"/>
    </source>
</evidence>
<dbReference type="GO" id="GO:0016020">
    <property type="term" value="C:membrane"/>
    <property type="evidence" value="ECO:0007669"/>
    <property type="project" value="InterPro"/>
</dbReference>
<keyword evidence="4" id="KW-0808">Transferase</keyword>
<dbReference type="GO" id="GO:0046983">
    <property type="term" value="F:protein dimerization activity"/>
    <property type="evidence" value="ECO:0007669"/>
    <property type="project" value="InterPro"/>
</dbReference>
<keyword evidence="7" id="KW-0067">ATP-binding</keyword>
<dbReference type="InterPro" id="IPR003594">
    <property type="entry name" value="HATPase_dom"/>
</dbReference>
<dbReference type="InterPro" id="IPR036890">
    <property type="entry name" value="HATPase_C_sf"/>
</dbReference>
<evidence type="ECO:0000256" key="6">
    <source>
        <dbReference type="ARBA" id="ARBA00022777"/>
    </source>
</evidence>
<accession>A0A931C487</accession>
<protein>
    <recommendedName>
        <fullName evidence="2">histidine kinase</fullName>
        <ecNumber evidence="2">2.7.13.3</ecNumber>
    </recommendedName>
</protein>
<evidence type="ECO:0000256" key="8">
    <source>
        <dbReference type="ARBA" id="ARBA00023012"/>
    </source>
</evidence>
<feature type="domain" description="Signal transduction histidine kinase subgroup 3 dimerisation and phosphoacceptor" evidence="11">
    <location>
        <begin position="166"/>
        <end position="231"/>
    </location>
</feature>
<keyword evidence="9" id="KW-0472">Membrane</keyword>
<keyword evidence="6 12" id="KW-0418">Kinase</keyword>
<dbReference type="GO" id="GO:0005524">
    <property type="term" value="F:ATP binding"/>
    <property type="evidence" value="ECO:0007669"/>
    <property type="project" value="UniProtKB-KW"/>
</dbReference>
<keyword evidence="13" id="KW-1185">Reference proteome</keyword>
<feature type="transmembrane region" description="Helical" evidence="9">
    <location>
        <begin position="33"/>
        <end position="50"/>
    </location>
</feature>
<proteinExistence type="predicted"/>
<dbReference type="Gene3D" id="3.30.565.10">
    <property type="entry name" value="Histidine kinase-like ATPase, C-terminal domain"/>
    <property type="match status" value="1"/>
</dbReference>
<dbReference type="GO" id="GO:0000155">
    <property type="term" value="F:phosphorelay sensor kinase activity"/>
    <property type="evidence" value="ECO:0007669"/>
    <property type="project" value="InterPro"/>
</dbReference>
<dbReference type="Proteomes" id="UP000598146">
    <property type="component" value="Unassembled WGS sequence"/>
</dbReference>
<evidence type="ECO:0000256" key="5">
    <source>
        <dbReference type="ARBA" id="ARBA00022741"/>
    </source>
</evidence>
<dbReference type="Pfam" id="PF02518">
    <property type="entry name" value="HATPase_c"/>
    <property type="match status" value="1"/>
</dbReference>
<dbReference type="RefSeq" id="WP_196411961.1">
    <property type="nucleotide sequence ID" value="NZ_JADQTO010000001.1"/>
</dbReference>
<dbReference type="PANTHER" id="PTHR24421">
    <property type="entry name" value="NITRATE/NITRITE SENSOR PROTEIN NARX-RELATED"/>
    <property type="match status" value="1"/>
</dbReference>
<keyword evidence="3" id="KW-0597">Phosphoprotein</keyword>
<name>A0A931C487_9ACTN</name>
<reference evidence="12" key="1">
    <citation type="submission" date="2020-11" db="EMBL/GenBank/DDBJ databases">
        <title>Isolation and identification of active actinomycetes.</title>
        <authorList>
            <person name="Sun X."/>
        </authorList>
    </citation>
    <scope>NUCLEOTIDE SEQUENCE</scope>
    <source>
        <strain evidence="12">NEAU-A11</strain>
    </source>
</reference>
<dbReference type="Gene3D" id="1.20.5.1930">
    <property type="match status" value="1"/>
</dbReference>
<evidence type="ECO:0000313" key="13">
    <source>
        <dbReference type="Proteomes" id="UP000598146"/>
    </source>
</evidence>